<protein>
    <submittedName>
        <fullName evidence="1">Uncharacterized protein</fullName>
    </submittedName>
</protein>
<comment type="caution">
    <text evidence="1">The sequence shown here is derived from an EMBL/GenBank/DDBJ whole genome shotgun (WGS) entry which is preliminary data.</text>
</comment>
<proteinExistence type="predicted"/>
<sequence length="436" mass="50676">MKLLACFVLSILSRYVLPEETTIVPSHGIHESQGKLPDPREEYAAIDLRCYEVEGEEVCDFWNPEDKVLPLQDEPLDLSTNRHQGQHNDVQYYEYQHADVIPSEDSIINLNERSYSDDYGEKHKGQESLLCGNYDVGTKCKANSNRHQSKHKNEKSFLCHICGKTLSTRQSLSRHANTHLDTRVFSCKVCHTSFKTNIALSAHTKTHTDPFAYSCWLCGKKFETRSNLAAHVRNYHPNKKGYSCFLCDETFRFKYDLSKHLRKHTNEKIFKCPICHKGFSTKYTLLFHIESHEKKPFSCELCKRKFAQDAELQLHVKMDCRKTLPFVCLICGNRYRTRDNVKRHCRRKHSDNPVRIEADSTSAELDREKVLIDFVEYQGAQQPTNESEEPERETVIKNLREIQEIQLQREKSKKFEESRDALGMLPCFSGSQNGNE</sequence>
<dbReference type="EMBL" id="CM056743">
    <property type="protein sequence ID" value="KAJ8669915.1"/>
    <property type="molecule type" value="Genomic_DNA"/>
</dbReference>
<name>A0ACC2NK24_9HYME</name>
<organism evidence="1 2">
    <name type="scientific">Eretmocerus hayati</name>
    <dbReference type="NCBI Taxonomy" id="131215"/>
    <lineage>
        <taxon>Eukaryota</taxon>
        <taxon>Metazoa</taxon>
        <taxon>Ecdysozoa</taxon>
        <taxon>Arthropoda</taxon>
        <taxon>Hexapoda</taxon>
        <taxon>Insecta</taxon>
        <taxon>Pterygota</taxon>
        <taxon>Neoptera</taxon>
        <taxon>Endopterygota</taxon>
        <taxon>Hymenoptera</taxon>
        <taxon>Apocrita</taxon>
        <taxon>Proctotrupomorpha</taxon>
        <taxon>Chalcidoidea</taxon>
        <taxon>Aphelinidae</taxon>
        <taxon>Aphelininae</taxon>
        <taxon>Eretmocerus</taxon>
    </lineage>
</organism>
<gene>
    <name evidence="1" type="ORF">QAD02_001174</name>
</gene>
<dbReference type="Proteomes" id="UP001239111">
    <property type="component" value="Chromosome 3"/>
</dbReference>
<accession>A0ACC2NK24</accession>
<reference evidence="1" key="1">
    <citation type="submission" date="2023-04" db="EMBL/GenBank/DDBJ databases">
        <title>A chromosome-level genome assembly of the parasitoid wasp Eretmocerus hayati.</title>
        <authorList>
            <person name="Zhong Y."/>
            <person name="Liu S."/>
            <person name="Liu Y."/>
        </authorList>
    </citation>
    <scope>NUCLEOTIDE SEQUENCE</scope>
    <source>
        <strain evidence="1">ZJU_SS_LIU_2023</strain>
    </source>
</reference>
<evidence type="ECO:0000313" key="2">
    <source>
        <dbReference type="Proteomes" id="UP001239111"/>
    </source>
</evidence>
<keyword evidence="2" id="KW-1185">Reference proteome</keyword>
<evidence type="ECO:0000313" key="1">
    <source>
        <dbReference type="EMBL" id="KAJ8669915.1"/>
    </source>
</evidence>